<comment type="caution">
    <text evidence="6">The sequence shown here is derived from an EMBL/GenBank/DDBJ whole genome shotgun (WGS) entry which is preliminary data.</text>
</comment>
<feature type="compositionally biased region" description="Acidic residues" evidence="4">
    <location>
        <begin position="367"/>
        <end position="406"/>
    </location>
</feature>
<dbReference type="InterPro" id="IPR013932">
    <property type="entry name" value="TATA-bd_TIP120"/>
</dbReference>
<dbReference type="GO" id="GO:0010265">
    <property type="term" value="P:SCF complex assembly"/>
    <property type="evidence" value="ECO:0007669"/>
    <property type="project" value="InterPro"/>
</dbReference>
<accession>A0A8H3EDJ5</accession>
<protein>
    <recommendedName>
        <fullName evidence="5">TATA-binding protein interacting (TIP20) domain-containing protein</fullName>
    </recommendedName>
</protein>
<evidence type="ECO:0000313" key="6">
    <source>
        <dbReference type="EMBL" id="CAF9904549.1"/>
    </source>
</evidence>
<evidence type="ECO:0000256" key="1">
    <source>
        <dbReference type="ARBA" id="ARBA00007657"/>
    </source>
</evidence>
<comment type="similarity">
    <text evidence="1">Belongs to the CAND family.</text>
</comment>
<dbReference type="Gene3D" id="1.25.10.10">
    <property type="entry name" value="Leucine-rich Repeat Variant"/>
    <property type="match status" value="1"/>
</dbReference>
<sequence length="1363" mass="146563">MAPSVPQNPTPAQALALLPKLSDADADLRYMSLNDLYNTLNAGASTFLTNDYHTSAKIIDGVLQTLDDQNGEVQNQAIKCVSALVLKLPPDILAPFVHRVSNIKTTHSVDTSIPSTALRTFITAFPRPLPGLPPSGKSQDAYSAISRVLIPRLLGYIVIPHGLENLPSPPPGMLEIGSEKGANSDAVDILIEVVRCFGPMLQDPEKQAFQKAIMSILDDERTGSVIKKKAVVAISILAVYMSDRLLSTFVSSTIESFRGSHLTLPKRRLLITMIGSLSRSIPQRLGPYLKTLAPFVLSALSAQEYEDSMEELAEDGAPNPEIEEVREAGLVALEGFLSSCSKDMRIFTDESIEAALRYVVYDPNTATDEDDEDMGGTQDEHEEDAETNGFDNDEEDFEEDGAMSDDDDASWKVRRCAAKALYAIISTRSNGDLLDNGTLYDKIAPVLIGRFKEREENVRLEILATLASLIRKTGEGVSLLSASVDEDIDFTAEYASRSRKRRRVNSDAGSFDVPGVFSSSMGLSSPAPSPSPVSGPKADLARLSTAIVKGVSKLLKQNSVPTKQASVTLLRDLVLVQNGGLSDSLGKVVEPLLDAVKSSGAPATGSASTSVGGAAAASGSKMRIEALQLTSAICDTHSSRLVAPYIGSIVPSIVAAIKDKYYKVSSEALVAVESLIKILTPPRSAGSEQQRKLHIGSIYDAISARAVATDADLEVRQRAIHALGVFLARTSGSSNVKLVTTTNKSKALGILQDRLKNETTRLSAVKAVDLVVASAVDQNDVQPVWARGVALELGAQLRKADRSLRGASLAALRNFVSNSVALASLDDDAVYNLAGMLLPLINSTDLNLLGPAMSILGKLVQRCPKKVVDTSLNNALCGVVLSPLGGAVFDSYLGLVKIIGDQAVGQPLMQGLLQNVGVSGDPAVVGKAIGTLLVSGGSTVGVKINDFATELRSSKDGKRKCLALSVLGEAGLRLGSSSPLEPTVFTDHFNSKSENVPRAAAIALGRAGAGNINTYLPIILSNSGKAGNLQYLSLHSIKEILQHAGKAHSDISPYTKEIWNQLLVSSQAEDNKAIGAECIGRLTIIEPKTFLPLLQSYLQDPTPTVRGMVIQAIRFTFADSDDAFDEILKPMLIKMLTTMLNDPNLENRRLALSTLNSATANKSDIVLPHLSQLIPLVMKESRVNTDLIREVQMGPFKHKVDDGLELRKARAPSCTKCTAYETLYSLMENAYTRINPLDLFDRVIAGVEDEHEIKVLCNLMLTKLIVLDPEEMVRRLDAIAERFRAILAFKPKENSVKQEMEKAAEASKGVLKVTVLLHNAFPAASTTAANVQGQAWKGYWEWVGKEFKPQFTAVENEVKSQAT</sequence>
<evidence type="ECO:0000313" key="7">
    <source>
        <dbReference type="Proteomes" id="UP000664203"/>
    </source>
</evidence>
<dbReference type="InterPro" id="IPR039852">
    <property type="entry name" value="CAND1/CAND2"/>
</dbReference>
<dbReference type="Pfam" id="PF25782">
    <property type="entry name" value="TPR_CAND1"/>
    <property type="match status" value="1"/>
</dbReference>
<feature type="region of interest" description="Disordered" evidence="4">
    <location>
        <begin position="365"/>
        <end position="406"/>
    </location>
</feature>
<feature type="domain" description="TATA-binding protein interacting (TIP20)" evidence="5">
    <location>
        <begin position="1165"/>
        <end position="1343"/>
    </location>
</feature>
<dbReference type="InterPro" id="IPR016024">
    <property type="entry name" value="ARM-type_fold"/>
</dbReference>
<dbReference type="Pfam" id="PF08623">
    <property type="entry name" value="TIP120"/>
    <property type="match status" value="1"/>
</dbReference>
<keyword evidence="2" id="KW-0677">Repeat</keyword>
<reference evidence="6" key="1">
    <citation type="submission" date="2021-03" db="EMBL/GenBank/DDBJ databases">
        <authorList>
            <person name="Tagirdzhanova G."/>
        </authorList>
    </citation>
    <scope>NUCLEOTIDE SEQUENCE</scope>
</reference>
<evidence type="ECO:0000256" key="2">
    <source>
        <dbReference type="ARBA" id="ARBA00022737"/>
    </source>
</evidence>
<keyword evidence="3" id="KW-0833">Ubl conjugation pathway</keyword>
<organism evidence="6 7">
    <name type="scientific">Alectoria fallacina</name>
    <dbReference type="NCBI Taxonomy" id="1903189"/>
    <lineage>
        <taxon>Eukaryota</taxon>
        <taxon>Fungi</taxon>
        <taxon>Dikarya</taxon>
        <taxon>Ascomycota</taxon>
        <taxon>Pezizomycotina</taxon>
        <taxon>Lecanoromycetes</taxon>
        <taxon>OSLEUM clade</taxon>
        <taxon>Lecanoromycetidae</taxon>
        <taxon>Lecanorales</taxon>
        <taxon>Lecanorineae</taxon>
        <taxon>Parmeliaceae</taxon>
        <taxon>Alectoria</taxon>
    </lineage>
</organism>
<gene>
    <name evidence="6" type="ORF">ALECFALPRED_008603</name>
</gene>
<evidence type="ECO:0000256" key="3">
    <source>
        <dbReference type="ARBA" id="ARBA00022786"/>
    </source>
</evidence>
<dbReference type="EMBL" id="CAJPDR010000006">
    <property type="protein sequence ID" value="CAF9904549.1"/>
    <property type="molecule type" value="Genomic_DNA"/>
</dbReference>
<dbReference type="PANTHER" id="PTHR12696">
    <property type="entry name" value="TIP120"/>
    <property type="match status" value="1"/>
</dbReference>
<dbReference type="OrthoDB" id="6260732at2759"/>
<dbReference type="Proteomes" id="UP000664203">
    <property type="component" value="Unassembled WGS sequence"/>
</dbReference>
<keyword evidence="7" id="KW-1185">Reference proteome</keyword>
<dbReference type="InterPro" id="IPR011989">
    <property type="entry name" value="ARM-like"/>
</dbReference>
<proteinExistence type="inferred from homology"/>
<name>A0A8H3EDJ5_9LECA</name>
<evidence type="ECO:0000256" key="4">
    <source>
        <dbReference type="SAM" id="MobiDB-lite"/>
    </source>
</evidence>
<evidence type="ECO:0000259" key="5">
    <source>
        <dbReference type="Pfam" id="PF08623"/>
    </source>
</evidence>
<dbReference type="SUPFAM" id="SSF48371">
    <property type="entry name" value="ARM repeat"/>
    <property type="match status" value="1"/>
</dbReference>